<dbReference type="HOGENOM" id="CLU_114452_0_0_12"/>
<protein>
    <recommendedName>
        <fullName evidence="4">Steroid 5-alpha reductase C-terminal domain-containing protein</fullName>
    </recommendedName>
</protein>
<name>G8QSV9_SPHPG</name>
<feature type="transmembrane region" description="Helical" evidence="1">
    <location>
        <begin position="127"/>
        <end position="144"/>
    </location>
</feature>
<dbReference type="AlphaFoldDB" id="G8QSV9"/>
<evidence type="ECO:0008006" key="4">
    <source>
        <dbReference type="Google" id="ProtNLM"/>
    </source>
</evidence>
<keyword evidence="3" id="KW-1185">Reference proteome</keyword>
<keyword evidence="1" id="KW-0472">Membrane</keyword>
<gene>
    <name evidence="2" type="ordered locus">SpiGrapes_2368</name>
</gene>
<feature type="transmembrane region" description="Helical" evidence="1">
    <location>
        <begin position="6"/>
        <end position="26"/>
    </location>
</feature>
<dbReference type="Gene3D" id="1.20.120.1630">
    <property type="match status" value="1"/>
</dbReference>
<dbReference type="RefSeq" id="WP_014270982.1">
    <property type="nucleotide sequence ID" value="NC_016633.1"/>
</dbReference>
<feature type="transmembrane region" description="Helical" evidence="1">
    <location>
        <begin position="33"/>
        <end position="51"/>
    </location>
</feature>
<organism evidence="2 3">
    <name type="scientific">Sphaerochaeta pleomorpha (strain ATCC BAA-1885 / DSM 22778 / Grapes)</name>
    <dbReference type="NCBI Taxonomy" id="158190"/>
    <lineage>
        <taxon>Bacteria</taxon>
        <taxon>Pseudomonadati</taxon>
        <taxon>Spirochaetota</taxon>
        <taxon>Spirochaetia</taxon>
        <taxon>Spirochaetales</taxon>
        <taxon>Sphaerochaetaceae</taxon>
        <taxon>Sphaerochaeta</taxon>
    </lineage>
</organism>
<dbReference type="EMBL" id="CP003155">
    <property type="protein sequence ID" value="AEV30141.1"/>
    <property type="molecule type" value="Genomic_DNA"/>
</dbReference>
<evidence type="ECO:0000256" key="1">
    <source>
        <dbReference type="SAM" id="Phobius"/>
    </source>
</evidence>
<evidence type="ECO:0000313" key="2">
    <source>
        <dbReference type="EMBL" id="AEV30141.1"/>
    </source>
</evidence>
<keyword evidence="1" id="KW-0812">Transmembrane</keyword>
<dbReference type="Proteomes" id="UP000005632">
    <property type="component" value="Chromosome"/>
</dbReference>
<dbReference type="eggNOG" id="COG2020">
    <property type="taxonomic scope" value="Bacteria"/>
</dbReference>
<feature type="transmembrane region" description="Helical" evidence="1">
    <location>
        <begin position="57"/>
        <end position="81"/>
    </location>
</feature>
<reference evidence="2 3" key="1">
    <citation type="submission" date="2011-11" db="EMBL/GenBank/DDBJ databases">
        <title>Complete sequence of Spirochaeta sp. grapes.</title>
        <authorList>
            <consortium name="US DOE Joint Genome Institute"/>
            <person name="Lucas S."/>
            <person name="Han J."/>
            <person name="Lapidus A."/>
            <person name="Cheng J.-F."/>
            <person name="Goodwin L."/>
            <person name="Pitluck S."/>
            <person name="Peters L."/>
            <person name="Ovchinnikova G."/>
            <person name="Munk A.C."/>
            <person name="Detter J.C."/>
            <person name="Han C."/>
            <person name="Tapia R."/>
            <person name="Land M."/>
            <person name="Hauser L."/>
            <person name="Kyrpides N."/>
            <person name="Ivanova N."/>
            <person name="Pagani I."/>
            <person name="Ritalahtilisa K."/>
            <person name="Loeffler F."/>
            <person name="Woyke T."/>
        </authorList>
    </citation>
    <scope>NUCLEOTIDE SEQUENCE [LARGE SCALE GENOMIC DNA]</scope>
    <source>
        <strain evidence="3">ATCC BAA-1885 / DSM 22778 / Grapes</strain>
    </source>
</reference>
<sequence>MELIKLFFLGAIGYFLAGLYDLAIVYKKPVLKRVFYLGFFITPIPYPILFFTHESPLSLIAIWATIILIGVFSILLVYSVLLEIPLKAEKTGKLYRGGTYSISRHPGFIWFTMINLLIGVYFWNFKITLLCIGFTACNLLLILIEDLIFFPRMFSEYEEYKKETHFFI</sequence>
<feature type="transmembrane region" description="Helical" evidence="1">
    <location>
        <begin position="102"/>
        <end position="121"/>
    </location>
</feature>
<evidence type="ECO:0000313" key="3">
    <source>
        <dbReference type="Proteomes" id="UP000005632"/>
    </source>
</evidence>
<dbReference type="KEGG" id="sgp:SpiGrapes_2368"/>
<accession>G8QSV9</accession>
<proteinExistence type="predicted"/>
<dbReference type="OrthoDB" id="1655752at2"/>
<keyword evidence="1" id="KW-1133">Transmembrane helix</keyword>